<evidence type="ECO:0000313" key="2">
    <source>
        <dbReference type="Proteomes" id="UP001523369"/>
    </source>
</evidence>
<sequence>MRFEFALRPLSQVSPWGRDRPTPHWFGLSDGWYWISVEGHEILRYQDEAVARWDLERPYPDYYVTRMWEDLILLRWALQEPVPDDLVPFVDGSFGRREFPDDDFGPAVDAAFDLQSDLTLDVGHLTDAPELRCWRRRDSVTLSQRIAPARRGTFAGPPRLEVEVPAAELFAAVDDFDRRFVGAMEERVAELERTGPPDGVDLNLKHLRAEHEQRRRWLELRLAQPRTVDWAAVRAGVEEIAAWPRYGAPRVGPE</sequence>
<dbReference type="Pfam" id="PF19446">
    <property type="entry name" value="DUF5984"/>
    <property type="match status" value="1"/>
</dbReference>
<name>A0ABT1DHC7_9ACTN</name>
<evidence type="ECO:0000313" key="1">
    <source>
        <dbReference type="EMBL" id="MCO8270234.1"/>
    </source>
</evidence>
<organism evidence="1 2">
    <name type="scientific">Paractinoplanes aksuensis</name>
    <dbReference type="NCBI Taxonomy" id="2939490"/>
    <lineage>
        <taxon>Bacteria</taxon>
        <taxon>Bacillati</taxon>
        <taxon>Actinomycetota</taxon>
        <taxon>Actinomycetes</taxon>
        <taxon>Micromonosporales</taxon>
        <taxon>Micromonosporaceae</taxon>
        <taxon>Paractinoplanes</taxon>
    </lineage>
</organism>
<proteinExistence type="predicted"/>
<accession>A0ABT1DHC7</accession>
<protein>
    <submittedName>
        <fullName evidence="1">DUF5984 family protein</fullName>
    </submittedName>
</protein>
<dbReference type="Proteomes" id="UP001523369">
    <property type="component" value="Unassembled WGS sequence"/>
</dbReference>
<comment type="caution">
    <text evidence="1">The sequence shown here is derived from an EMBL/GenBank/DDBJ whole genome shotgun (WGS) entry which is preliminary data.</text>
</comment>
<dbReference type="EMBL" id="JAMYJR010000003">
    <property type="protein sequence ID" value="MCO8270234.1"/>
    <property type="molecule type" value="Genomic_DNA"/>
</dbReference>
<reference evidence="1 2" key="1">
    <citation type="submission" date="2022-06" db="EMBL/GenBank/DDBJ databases">
        <title>New Species of the Genus Actinoplanes, ActinopZanes ferrugineus.</title>
        <authorList>
            <person name="Ding P."/>
        </authorList>
    </citation>
    <scope>NUCLEOTIDE SEQUENCE [LARGE SCALE GENOMIC DNA]</scope>
    <source>
        <strain evidence="1 2">TRM88003</strain>
    </source>
</reference>
<gene>
    <name evidence="1" type="ORF">M1L60_06455</name>
</gene>
<dbReference type="InterPro" id="IPR046026">
    <property type="entry name" value="DUF5984"/>
</dbReference>
<keyword evidence="2" id="KW-1185">Reference proteome</keyword>
<dbReference type="RefSeq" id="WP_253236352.1">
    <property type="nucleotide sequence ID" value="NZ_JAMYJR010000003.1"/>
</dbReference>